<dbReference type="AlphaFoldDB" id="A0A916NAS3"/>
<reference evidence="2" key="1">
    <citation type="submission" date="2021-04" db="EMBL/GenBank/DDBJ databases">
        <authorList>
            <person name="Rodrigo-Torres L."/>
            <person name="Arahal R. D."/>
            <person name="Lucena T."/>
        </authorList>
    </citation>
    <scope>NUCLEOTIDE SEQUENCE</scope>
    <source>
        <strain evidence="2">CECT 9275</strain>
    </source>
</reference>
<dbReference type="Proteomes" id="UP000680038">
    <property type="component" value="Unassembled WGS sequence"/>
</dbReference>
<dbReference type="RefSeq" id="WP_229252642.1">
    <property type="nucleotide sequence ID" value="NZ_CAJRAF010000001.1"/>
</dbReference>
<proteinExistence type="predicted"/>
<name>A0A916NAS3_9BACT</name>
<gene>
    <name evidence="2" type="ORF">DYBT9275_00956</name>
</gene>
<sequence>MLNTTHPAHFPIPVRVWAILCLLLMCAGVSERVLAQAVKPEKRLLVFSKSAGFRHSSIPVGKAAIVKLCRQNGFSVDTTENAALFTDENLKKYGAVLFLNTTGGVLDANQQAAFERFIRAGAGYVGIHAATDTDHQWPWYTALSGAWFTGHPDQDTVQTTVVSRDHISMKGFPEHWWIKDELYNFGNLNPDIKVLLTIDEKAYEGGDMGDFHPMSWYHEFDGGRSFYTAFGHREDLYSNPVYLKHLFGGIQYALKKRKIPAHFHADKSKE</sequence>
<accession>A0A916NAS3</accession>
<evidence type="ECO:0000313" key="2">
    <source>
        <dbReference type="EMBL" id="CAG4992408.1"/>
    </source>
</evidence>
<dbReference type="PANTHER" id="PTHR40469:SF2">
    <property type="entry name" value="GALACTOSE-BINDING DOMAIN-LIKE SUPERFAMILY PROTEIN"/>
    <property type="match status" value="1"/>
</dbReference>
<protein>
    <recommendedName>
        <fullName evidence="1">ThuA-like domain-containing protein</fullName>
    </recommendedName>
</protein>
<keyword evidence="3" id="KW-1185">Reference proteome</keyword>
<evidence type="ECO:0000259" key="1">
    <source>
        <dbReference type="Pfam" id="PF06283"/>
    </source>
</evidence>
<dbReference type="EMBL" id="CAJRAF010000001">
    <property type="protein sequence ID" value="CAG4992408.1"/>
    <property type="molecule type" value="Genomic_DNA"/>
</dbReference>
<dbReference type="InterPro" id="IPR029010">
    <property type="entry name" value="ThuA-like"/>
</dbReference>
<dbReference type="Pfam" id="PF06283">
    <property type="entry name" value="ThuA"/>
    <property type="match status" value="1"/>
</dbReference>
<dbReference type="PANTHER" id="PTHR40469">
    <property type="entry name" value="SECRETED GLYCOSYL HYDROLASE"/>
    <property type="match status" value="1"/>
</dbReference>
<evidence type="ECO:0000313" key="3">
    <source>
        <dbReference type="Proteomes" id="UP000680038"/>
    </source>
</evidence>
<feature type="domain" description="ThuA-like" evidence="1">
    <location>
        <begin position="43"/>
        <end position="253"/>
    </location>
</feature>
<organism evidence="2 3">
    <name type="scientific">Dyadobacter helix</name>
    <dbReference type="NCBI Taxonomy" id="2822344"/>
    <lineage>
        <taxon>Bacteria</taxon>
        <taxon>Pseudomonadati</taxon>
        <taxon>Bacteroidota</taxon>
        <taxon>Cytophagia</taxon>
        <taxon>Cytophagales</taxon>
        <taxon>Spirosomataceae</taxon>
        <taxon>Dyadobacter</taxon>
    </lineage>
</organism>
<dbReference type="SUPFAM" id="SSF52317">
    <property type="entry name" value="Class I glutamine amidotransferase-like"/>
    <property type="match status" value="1"/>
</dbReference>
<comment type="caution">
    <text evidence="2">The sequence shown here is derived from an EMBL/GenBank/DDBJ whole genome shotgun (WGS) entry which is preliminary data.</text>
</comment>
<dbReference type="Gene3D" id="3.40.50.880">
    <property type="match status" value="1"/>
</dbReference>
<dbReference type="InterPro" id="IPR029062">
    <property type="entry name" value="Class_I_gatase-like"/>
</dbReference>